<sequence length="211" mass="24145">MSLVASVKKCFVISESQEDPKNREFLRFIKAWLLILMLDLVLEVLAHYNGWSLGLIQPLKIKPIVDVEAYDDIEDSSMFPIALVQVPMRNEIEVYAQSVSTACQLDWPRDRFLIQVLDNSDEETLQLLIRSKISSWSQKGVNIGFNGTSGVWRIKAFEGSGGRLEKTAVEDMNIAVRAHLNGRKFIFLNNVKVLCELPESYEPYKKQQHRS</sequence>
<comment type="subcellular location">
    <subcellularLocation>
        <location evidence="1">Golgi apparatus membrane</location>
    </subcellularLocation>
</comment>
<comment type="caution">
    <text evidence="8">The sequence shown here is derived from an EMBL/GenBank/DDBJ whole genome shotgun (WGS) entry which is preliminary data.</text>
</comment>
<gene>
    <name evidence="8" type="ORF">GIB67_003396</name>
</gene>
<dbReference type="PANTHER" id="PTHR32044:SF11">
    <property type="entry name" value="XYLOGLUCAN GLYCOSYLTRANSFERASE 4"/>
    <property type="match status" value="1"/>
</dbReference>
<evidence type="ECO:0000256" key="1">
    <source>
        <dbReference type="ARBA" id="ARBA00004394"/>
    </source>
</evidence>
<evidence type="ECO:0000256" key="3">
    <source>
        <dbReference type="ARBA" id="ARBA00022679"/>
    </source>
</evidence>
<keyword evidence="4" id="KW-0812">Transmembrane</keyword>
<keyword evidence="5" id="KW-1133">Transmembrane helix</keyword>
<protein>
    <submittedName>
        <fullName evidence="8">Uncharacterized protein</fullName>
    </submittedName>
</protein>
<evidence type="ECO:0000313" key="8">
    <source>
        <dbReference type="EMBL" id="KAF6175908.1"/>
    </source>
</evidence>
<evidence type="ECO:0000256" key="6">
    <source>
        <dbReference type="ARBA" id="ARBA00023034"/>
    </source>
</evidence>
<dbReference type="Proteomes" id="UP000541444">
    <property type="component" value="Unassembled WGS sequence"/>
</dbReference>
<dbReference type="AlphaFoldDB" id="A0A7J7P9P3"/>
<organism evidence="8 9">
    <name type="scientific">Kingdonia uniflora</name>
    <dbReference type="NCBI Taxonomy" id="39325"/>
    <lineage>
        <taxon>Eukaryota</taxon>
        <taxon>Viridiplantae</taxon>
        <taxon>Streptophyta</taxon>
        <taxon>Embryophyta</taxon>
        <taxon>Tracheophyta</taxon>
        <taxon>Spermatophyta</taxon>
        <taxon>Magnoliopsida</taxon>
        <taxon>Ranunculales</taxon>
        <taxon>Circaeasteraceae</taxon>
        <taxon>Kingdonia</taxon>
    </lineage>
</organism>
<keyword evidence="3" id="KW-0808">Transferase</keyword>
<reference evidence="8 9" key="1">
    <citation type="journal article" date="2020" name="IScience">
        <title>Genome Sequencing of the Endangered Kingdonia uniflora (Circaeasteraceae, Ranunculales) Reveals Potential Mechanisms of Evolutionary Specialization.</title>
        <authorList>
            <person name="Sun Y."/>
            <person name="Deng T."/>
            <person name="Zhang A."/>
            <person name="Moore M.J."/>
            <person name="Landis J.B."/>
            <person name="Lin N."/>
            <person name="Zhang H."/>
            <person name="Zhang X."/>
            <person name="Huang J."/>
            <person name="Zhang X."/>
            <person name="Sun H."/>
            <person name="Wang H."/>
        </authorList>
    </citation>
    <scope>NUCLEOTIDE SEQUENCE [LARGE SCALE GENOMIC DNA]</scope>
    <source>
        <strain evidence="8">TB1705</strain>
        <tissue evidence="8">Leaf</tissue>
    </source>
</reference>
<evidence type="ECO:0000313" key="9">
    <source>
        <dbReference type="Proteomes" id="UP000541444"/>
    </source>
</evidence>
<evidence type="ECO:0000256" key="4">
    <source>
        <dbReference type="ARBA" id="ARBA00022692"/>
    </source>
</evidence>
<dbReference type="PANTHER" id="PTHR32044">
    <property type="entry name" value="GLUCOMANNAN 4-BETA-MANNOSYLTRANSFERASE 9"/>
    <property type="match status" value="1"/>
</dbReference>
<accession>A0A7J7P9P3</accession>
<keyword evidence="7" id="KW-0472">Membrane</keyword>
<dbReference type="InterPro" id="IPR029044">
    <property type="entry name" value="Nucleotide-diphossugar_trans"/>
</dbReference>
<dbReference type="SUPFAM" id="SSF53448">
    <property type="entry name" value="Nucleotide-diphospho-sugar transferases"/>
    <property type="match status" value="1"/>
</dbReference>
<name>A0A7J7P9P3_9MAGN</name>
<dbReference type="GO" id="GO:0000139">
    <property type="term" value="C:Golgi membrane"/>
    <property type="evidence" value="ECO:0007669"/>
    <property type="project" value="UniProtKB-SubCell"/>
</dbReference>
<dbReference type="Gene3D" id="3.90.550.10">
    <property type="entry name" value="Spore Coat Polysaccharide Biosynthesis Protein SpsA, Chain A"/>
    <property type="match status" value="1"/>
</dbReference>
<dbReference type="OrthoDB" id="72851at2759"/>
<evidence type="ECO:0000256" key="7">
    <source>
        <dbReference type="ARBA" id="ARBA00023136"/>
    </source>
</evidence>
<keyword evidence="9" id="KW-1185">Reference proteome</keyword>
<keyword evidence="6" id="KW-0333">Golgi apparatus</keyword>
<dbReference type="GO" id="GO:0016757">
    <property type="term" value="F:glycosyltransferase activity"/>
    <property type="evidence" value="ECO:0007669"/>
    <property type="project" value="UniProtKB-KW"/>
</dbReference>
<proteinExistence type="predicted"/>
<evidence type="ECO:0000256" key="5">
    <source>
        <dbReference type="ARBA" id="ARBA00022989"/>
    </source>
</evidence>
<keyword evidence="2" id="KW-0328">Glycosyltransferase</keyword>
<evidence type="ECO:0000256" key="2">
    <source>
        <dbReference type="ARBA" id="ARBA00022676"/>
    </source>
</evidence>
<dbReference type="EMBL" id="JACGCM010000140">
    <property type="protein sequence ID" value="KAF6175908.1"/>
    <property type="molecule type" value="Genomic_DNA"/>
</dbReference>